<feature type="transmembrane region" description="Helical" evidence="1">
    <location>
        <begin position="455"/>
        <end position="474"/>
    </location>
</feature>
<dbReference type="FunCoup" id="A0A2R6Q7Y9">
    <property type="interactions" value="188"/>
</dbReference>
<dbReference type="OrthoDB" id="674805at2759"/>
<dbReference type="PANTHER" id="PTHR24128:SF24">
    <property type="entry name" value="ANKYRIN REPEAT PROTEIN"/>
    <property type="match status" value="1"/>
</dbReference>
<dbReference type="SMART" id="SM00248">
    <property type="entry name" value="ANK"/>
    <property type="match status" value="7"/>
</dbReference>
<dbReference type="EMBL" id="NKQK01000018">
    <property type="protein sequence ID" value="PSS04020.1"/>
    <property type="molecule type" value="Genomic_DNA"/>
</dbReference>
<feature type="domain" description="PGG" evidence="2">
    <location>
        <begin position="304"/>
        <end position="337"/>
    </location>
</feature>
<organism evidence="3 4">
    <name type="scientific">Actinidia chinensis var. chinensis</name>
    <name type="common">Chinese soft-hair kiwi</name>
    <dbReference type="NCBI Taxonomy" id="1590841"/>
    <lineage>
        <taxon>Eukaryota</taxon>
        <taxon>Viridiplantae</taxon>
        <taxon>Streptophyta</taxon>
        <taxon>Embryophyta</taxon>
        <taxon>Tracheophyta</taxon>
        <taxon>Spermatophyta</taxon>
        <taxon>Magnoliopsida</taxon>
        <taxon>eudicotyledons</taxon>
        <taxon>Gunneridae</taxon>
        <taxon>Pentapetalae</taxon>
        <taxon>asterids</taxon>
        <taxon>Ericales</taxon>
        <taxon>Actinidiaceae</taxon>
        <taxon>Actinidia</taxon>
    </lineage>
</organism>
<dbReference type="Pfam" id="PF13962">
    <property type="entry name" value="PGG"/>
    <property type="match status" value="1"/>
</dbReference>
<evidence type="ECO:0000259" key="2">
    <source>
        <dbReference type="Pfam" id="PF13962"/>
    </source>
</evidence>
<feature type="transmembrane region" description="Helical" evidence="1">
    <location>
        <begin position="308"/>
        <end position="325"/>
    </location>
</feature>
<evidence type="ECO:0000313" key="4">
    <source>
        <dbReference type="Proteomes" id="UP000241394"/>
    </source>
</evidence>
<dbReference type="Pfam" id="PF12796">
    <property type="entry name" value="Ank_2"/>
    <property type="match status" value="2"/>
</dbReference>
<dbReference type="OMA" id="VNRSDIC"/>
<proteinExistence type="predicted"/>
<feature type="transmembrane region" description="Helical" evidence="1">
    <location>
        <begin position="424"/>
        <end position="443"/>
    </location>
</feature>
<keyword evidence="1" id="KW-1133">Transmembrane helix</keyword>
<dbReference type="SUPFAM" id="SSF48403">
    <property type="entry name" value="Ankyrin repeat"/>
    <property type="match status" value="1"/>
</dbReference>
<dbReference type="Gene3D" id="1.25.40.20">
    <property type="entry name" value="Ankyrin repeat-containing domain"/>
    <property type="match status" value="1"/>
</dbReference>
<evidence type="ECO:0000256" key="1">
    <source>
        <dbReference type="SAM" id="Phobius"/>
    </source>
</evidence>
<dbReference type="AlphaFoldDB" id="A0A2R6Q7Y9"/>
<evidence type="ECO:0000313" key="3">
    <source>
        <dbReference type="EMBL" id="PSS04020.1"/>
    </source>
</evidence>
<reference evidence="3 4" key="1">
    <citation type="submission" date="2017-07" db="EMBL/GenBank/DDBJ databases">
        <title>An improved, manually edited Actinidia chinensis var. chinensis (kiwifruit) genome highlights the challenges associated with draft genomes and gene prediction in plants.</title>
        <authorList>
            <person name="Pilkington S."/>
            <person name="Crowhurst R."/>
            <person name="Hilario E."/>
            <person name="Nardozza S."/>
            <person name="Fraser L."/>
            <person name="Peng Y."/>
            <person name="Gunaseelan K."/>
            <person name="Simpson R."/>
            <person name="Tahir J."/>
            <person name="Deroles S."/>
            <person name="Templeton K."/>
            <person name="Luo Z."/>
            <person name="Davy M."/>
            <person name="Cheng C."/>
            <person name="Mcneilage M."/>
            <person name="Scaglione D."/>
            <person name="Liu Y."/>
            <person name="Zhang Q."/>
            <person name="Datson P."/>
            <person name="De Silva N."/>
            <person name="Gardiner S."/>
            <person name="Bassett H."/>
            <person name="Chagne D."/>
            <person name="Mccallum J."/>
            <person name="Dzierzon H."/>
            <person name="Deng C."/>
            <person name="Wang Y.-Y."/>
            <person name="Barron N."/>
            <person name="Manako K."/>
            <person name="Bowen J."/>
            <person name="Foster T."/>
            <person name="Erridge Z."/>
            <person name="Tiffin H."/>
            <person name="Waite C."/>
            <person name="Davies K."/>
            <person name="Grierson E."/>
            <person name="Laing W."/>
            <person name="Kirk R."/>
            <person name="Chen X."/>
            <person name="Wood M."/>
            <person name="Montefiori M."/>
            <person name="Brummell D."/>
            <person name="Schwinn K."/>
            <person name="Catanach A."/>
            <person name="Fullerton C."/>
            <person name="Li D."/>
            <person name="Meiyalaghan S."/>
            <person name="Nieuwenhuizen N."/>
            <person name="Read N."/>
            <person name="Prakash R."/>
            <person name="Hunter D."/>
            <person name="Zhang H."/>
            <person name="Mckenzie M."/>
            <person name="Knabel M."/>
            <person name="Harris A."/>
            <person name="Allan A."/>
            <person name="Chen A."/>
            <person name="Janssen B."/>
            <person name="Plunkett B."/>
            <person name="Dwamena C."/>
            <person name="Voogd C."/>
            <person name="Leif D."/>
            <person name="Lafferty D."/>
            <person name="Souleyre E."/>
            <person name="Varkonyi-Gasic E."/>
            <person name="Gambi F."/>
            <person name="Hanley J."/>
            <person name="Yao J.-L."/>
            <person name="Cheung J."/>
            <person name="David K."/>
            <person name="Warren B."/>
            <person name="Marsh K."/>
            <person name="Snowden K."/>
            <person name="Lin-Wang K."/>
            <person name="Brian L."/>
            <person name="Martinez-Sanchez M."/>
            <person name="Wang M."/>
            <person name="Ileperuma N."/>
            <person name="Macnee N."/>
            <person name="Campin R."/>
            <person name="Mcatee P."/>
            <person name="Drummond R."/>
            <person name="Espley R."/>
            <person name="Ireland H."/>
            <person name="Wu R."/>
            <person name="Atkinson R."/>
            <person name="Karunairetnam S."/>
            <person name="Bulley S."/>
            <person name="Chunkath S."/>
            <person name="Hanley Z."/>
            <person name="Storey R."/>
            <person name="Thrimawithana A."/>
            <person name="Thomson S."/>
            <person name="David C."/>
            <person name="Testolin R."/>
        </authorList>
    </citation>
    <scope>NUCLEOTIDE SEQUENCE [LARGE SCALE GENOMIC DNA]</scope>
    <source>
        <strain evidence="4">cv. Red5</strain>
        <tissue evidence="3">Young leaf</tissue>
    </source>
</reference>
<keyword evidence="1" id="KW-0472">Membrane</keyword>
<gene>
    <name evidence="3" type="ORF">CEY00_Acc19857</name>
</gene>
<dbReference type="Proteomes" id="UP000241394">
    <property type="component" value="Chromosome LG18"/>
</dbReference>
<dbReference type="InterPro" id="IPR002110">
    <property type="entry name" value="Ankyrin_rpt"/>
</dbReference>
<name>A0A2R6Q7Y9_ACTCC</name>
<comment type="caution">
    <text evidence="3">The sequence shown here is derived from an EMBL/GenBank/DDBJ whole genome shotgun (WGS) entry which is preliminary data.</text>
</comment>
<dbReference type="Gramene" id="PSS04020">
    <property type="protein sequence ID" value="PSS04020"/>
    <property type="gene ID" value="CEY00_Acc19857"/>
</dbReference>
<sequence length="506" mass="56330">MSTQTMEEAQTILRDAAQAEMKEAQTILRDAARVGDINGLYNLIKKVPNILDHIDDTPFVDSPMHIAASAGHANFAIEIFSLKPSFGRKLNPDGLSPLHLALQNRRFETVRRVIKFDKELIRVKGRERLTLLHFAAKTGNADMLAELLYVCPELILDLTVRDETALHIAVKNMKLRALKVLLGFLSRTSNKWLLQSKDEIGNTVLHTAVATSQPQMVKLLVKNDLANKNEKNLNGDTALDIALRLQPGGAKTTIVNILRGARASRSSWLAHRDLSFADFLKSREKIPEKIFKHIFQLNRNMSMEMRNIVLVVAALIATATFQAVLSPPGGVCGENDNNLPPNGTLINTTVSSTNLIPFSNISHINATVFLPSDNPFKLIPIKDNYENGSSYEDDFFNFYLLNSLAFLASVTAIIVALPIDGFEGLHFSLLFLMASYGISFNFISPSCSHAEGLQLLSSIYVGFVYCLIIIKTLYTRLSVSHVQRKRIPMLHWLVVNSSNYSKKVCL</sequence>
<protein>
    <submittedName>
        <fullName evidence="3">Ankyrin repeat-containing protein</fullName>
    </submittedName>
</protein>
<dbReference type="PANTHER" id="PTHR24128">
    <property type="entry name" value="HOMEOBOX PROTEIN WARIAI"/>
    <property type="match status" value="1"/>
</dbReference>
<keyword evidence="4" id="KW-1185">Reference proteome</keyword>
<dbReference type="InterPro" id="IPR036770">
    <property type="entry name" value="Ankyrin_rpt-contain_sf"/>
</dbReference>
<feature type="transmembrane region" description="Helical" evidence="1">
    <location>
        <begin position="396"/>
        <end position="417"/>
    </location>
</feature>
<dbReference type="InterPro" id="IPR026961">
    <property type="entry name" value="PGG_dom"/>
</dbReference>
<dbReference type="InParanoid" id="A0A2R6Q7Y9"/>
<reference evidence="4" key="2">
    <citation type="journal article" date="2018" name="BMC Genomics">
        <title>A manually annotated Actinidia chinensis var. chinensis (kiwifruit) genome highlights the challenges associated with draft genomes and gene prediction in plants.</title>
        <authorList>
            <person name="Pilkington S.M."/>
            <person name="Crowhurst R."/>
            <person name="Hilario E."/>
            <person name="Nardozza S."/>
            <person name="Fraser L."/>
            <person name="Peng Y."/>
            <person name="Gunaseelan K."/>
            <person name="Simpson R."/>
            <person name="Tahir J."/>
            <person name="Deroles S.C."/>
            <person name="Templeton K."/>
            <person name="Luo Z."/>
            <person name="Davy M."/>
            <person name="Cheng C."/>
            <person name="McNeilage M."/>
            <person name="Scaglione D."/>
            <person name="Liu Y."/>
            <person name="Zhang Q."/>
            <person name="Datson P."/>
            <person name="De Silva N."/>
            <person name="Gardiner S.E."/>
            <person name="Bassett H."/>
            <person name="Chagne D."/>
            <person name="McCallum J."/>
            <person name="Dzierzon H."/>
            <person name="Deng C."/>
            <person name="Wang Y.Y."/>
            <person name="Barron L."/>
            <person name="Manako K."/>
            <person name="Bowen J."/>
            <person name="Foster T.M."/>
            <person name="Erridge Z.A."/>
            <person name="Tiffin H."/>
            <person name="Waite C.N."/>
            <person name="Davies K.M."/>
            <person name="Grierson E.P."/>
            <person name="Laing W.A."/>
            <person name="Kirk R."/>
            <person name="Chen X."/>
            <person name="Wood M."/>
            <person name="Montefiori M."/>
            <person name="Brummell D.A."/>
            <person name="Schwinn K.E."/>
            <person name="Catanach A."/>
            <person name="Fullerton C."/>
            <person name="Li D."/>
            <person name="Meiyalaghan S."/>
            <person name="Nieuwenhuizen N."/>
            <person name="Read N."/>
            <person name="Prakash R."/>
            <person name="Hunter D."/>
            <person name="Zhang H."/>
            <person name="McKenzie M."/>
            <person name="Knabel M."/>
            <person name="Harris A."/>
            <person name="Allan A.C."/>
            <person name="Gleave A."/>
            <person name="Chen A."/>
            <person name="Janssen B.J."/>
            <person name="Plunkett B."/>
            <person name="Ampomah-Dwamena C."/>
            <person name="Voogd C."/>
            <person name="Leif D."/>
            <person name="Lafferty D."/>
            <person name="Souleyre E.J.F."/>
            <person name="Varkonyi-Gasic E."/>
            <person name="Gambi F."/>
            <person name="Hanley J."/>
            <person name="Yao J.L."/>
            <person name="Cheung J."/>
            <person name="David K.M."/>
            <person name="Warren B."/>
            <person name="Marsh K."/>
            <person name="Snowden K.C."/>
            <person name="Lin-Wang K."/>
            <person name="Brian L."/>
            <person name="Martinez-Sanchez M."/>
            <person name="Wang M."/>
            <person name="Ileperuma N."/>
            <person name="Macnee N."/>
            <person name="Campin R."/>
            <person name="McAtee P."/>
            <person name="Drummond R.S.M."/>
            <person name="Espley R.V."/>
            <person name="Ireland H.S."/>
            <person name="Wu R."/>
            <person name="Atkinson R.G."/>
            <person name="Karunairetnam S."/>
            <person name="Bulley S."/>
            <person name="Chunkath S."/>
            <person name="Hanley Z."/>
            <person name="Storey R."/>
            <person name="Thrimawithana A.H."/>
            <person name="Thomson S."/>
            <person name="David C."/>
            <person name="Testolin R."/>
            <person name="Huang H."/>
            <person name="Hellens R.P."/>
            <person name="Schaffer R.J."/>
        </authorList>
    </citation>
    <scope>NUCLEOTIDE SEQUENCE [LARGE SCALE GENOMIC DNA]</scope>
    <source>
        <strain evidence="4">cv. Red5</strain>
    </source>
</reference>
<keyword evidence="1" id="KW-0812">Transmembrane</keyword>
<dbReference type="STRING" id="1590841.A0A2R6Q7Y9"/>
<accession>A0A2R6Q7Y9</accession>